<proteinExistence type="inferred from homology"/>
<dbReference type="Gene3D" id="2.40.30.10">
    <property type="entry name" value="Translation factors"/>
    <property type="match status" value="1"/>
</dbReference>
<comment type="subcellular location">
    <subcellularLocation>
        <location evidence="8">Mitochondrion inner membrane</location>
        <topology evidence="8">Peripheral membrane protein</topology>
        <orientation evidence="8">Matrix side</orientation>
    </subcellularLocation>
    <subcellularLocation>
        <location evidence="1">Plastid</location>
        <location evidence="1">Chloroplast</location>
    </subcellularLocation>
</comment>
<evidence type="ECO:0000256" key="2">
    <source>
        <dbReference type="ARBA" id="ARBA00005454"/>
    </source>
</evidence>
<feature type="binding site" evidence="8">
    <location>
        <begin position="252"/>
        <end position="255"/>
    </location>
    <ligand>
        <name>GTP</name>
        <dbReference type="ChEBI" id="CHEBI:37565"/>
    </ligand>
</feature>
<feature type="compositionally biased region" description="Basic and acidic residues" evidence="9">
    <location>
        <begin position="133"/>
        <end position="147"/>
    </location>
</feature>
<dbReference type="GO" id="GO:0003924">
    <property type="term" value="F:GTPase activity"/>
    <property type="evidence" value="ECO:0007669"/>
    <property type="project" value="UniProtKB-UniRule"/>
</dbReference>
<dbReference type="GO" id="GO:0045727">
    <property type="term" value="P:positive regulation of translation"/>
    <property type="evidence" value="ECO:0007669"/>
    <property type="project" value="UniProtKB-UniRule"/>
</dbReference>
<dbReference type="HAMAP" id="MF_00071">
    <property type="entry name" value="LepA"/>
    <property type="match status" value="1"/>
</dbReference>
<dbReference type="Pfam" id="PF00009">
    <property type="entry name" value="GTP_EFTU"/>
    <property type="match status" value="1"/>
</dbReference>
<dbReference type="InterPro" id="IPR038363">
    <property type="entry name" value="LepA_C_sf"/>
</dbReference>
<dbReference type="PANTHER" id="PTHR43512">
    <property type="entry name" value="TRANSLATION FACTOR GUF1-RELATED"/>
    <property type="match status" value="1"/>
</dbReference>
<dbReference type="GO" id="GO:0005525">
    <property type="term" value="F:GTP binding"/>
    <property type="evidence" value="ECO:0007669"/>
    <property type="project" value="UniProtKB-UniRule"/>
</dbReference>
<feature type="compositionally biased region" description="Basic residues" evidence="9">
    <location>
        <begin position="728"/>
        <end position="741"/>
    </location>
</feature>
<dbReference type="InterPro" id="IPR027417">
    <property type="entry name" value="P-loop_NTPase"/>
</dbReference>
<dbReference type="GO" id="GO:0006412">
    <property type="term" value="P:translation"/>
    <property type="evidence" value="ECO:0007669"/>
    <property type="project" value="UniProtKB-KW"/>
</dbReference>
<keyword evidence="5 8" id="KW-0378">Hydrolase</keyword>
<dbReference type="SUPFAM" id="SSF50447">
    <property type="entry name" value="Translation proteins"/>
    <property type="match status" value="1"/>
</dbReference>
<evidence type="ECO:0000256" key="8">
    <source>
        <dbReference type="HAMAP-Rule" id="MF_03137"/>
    </source>
</evidence>
<dbReference type="PROSITE" id="PS00301">
    <property type="entry name" value="G_TR_1"/>
    <property type="match status" value="1"/>
</dbReference>
<feature type="domain" description="Tr-type G" evidence="10">
    <location>
        <begin position="74"/>
        <end position="305"/>
    </location>
</feature>
<comment type="similarity">
    <text evidence="8">Belongs to the GTP-binding elongation factor family. LepA subfamily.</text>
</comment>
<dbReference type="AlphaFoldDB" id="A0A7S2PK94"/>
<keyword evidence="6 8" id="KW-0496">Mitochondrion</keyword>
<feature type="region of interest" description="Disordered" evidence="9">
    <location>
        <begin position="728"/>
        <end position="748"/>
    </location>
</feature>
<keyword evidence="7 8" id="KW-0342">GTP-binding</keyword>
<dbReference type="InterPro" id="IPR000795">
    <property type="entry name" value="T_Tr_GTP-bd_dom"/>
</dbReference>
<dbReference type="InterPro" id="IPR000640">
    <property type="entry name" value="EFG_V-like"/>
</dbReference>
<accession>A0A7S2PK94</accession>
<organism evidence="11">
    <name type="scientific">Skeletonema marinoi</name>
    <dbReference type="NCBI Taxonomy" id="267567"/>
    <lineage>
        <taxon>Eukaryota</taxon>
        <taxon>Sar</taxon>
        <taxon>Stramenopiles</taxon>
        <taxon>Ochrophyta</taxon>
        <taxon>Bacillariophyta</taxon>
        <taxon>Coscinodiscophyceae</taxon>
        <taxon>Thalassiosirophycidae</taxon>
        <taxon>Thalassiosirales</taxon>
        <taxon>Skeletonemataceae</taxon>
        <taxon>Skeletonema</taxon>
        <taxon>Skeletonema marinoi-dohrnii complex</taxon>
    </lineage>
</organism>
<dbReference type="GO" id="GO:0005743">
    <property type="term" value="C:mitochondrial inner membrane"/>
    <property type="evidence" value="ECO:0007669"/>
    <property type="project" value="UniProtKB-SubCell"/>
</dbReference>
<evidence type="ECO:0000259" key="10">
    <source>
        <dbReference type="PROSITE" id="PS51722"/>
    </source>
</evidence>
<evidence type="ECO:0000256" key="9">
    <source>
        <dbReference type="SAM" id="MobiDB-lite"/>
    </source>
</evidence>
<dbReference type="Gene3D" id="3.40.50.300">
    <property type="entry name" value="P-loop containing nucleotide triphosphate hydrolases"/>
    <property type="match status" value="1"/>
</dbReference>
<keyword evidence="4 8" id="KW-0999">Mitochondrion inner membrane</keyword>
<dbReference type="Gene3D" id="3.30.70.2570">
    <property type="entry name" value="Elongation factor 4, C-terminal domain"/>
    <property type="match status" value="1"/>
</dbReference>
<dbReference type="PROSITE" id="PS51722">
    <property type="entry name" value="G_TR_2"/>
    <property type="match status" value="1"/>
</dbReference>
<dbReference type="GO" id="GO:0097177">
    <property type="term" value="F:mitochondrial ribosome binding"/>
    <property type="evidence" value="ECO:0007669"/>
    <property type="project" value="TreeGrafter"/>
</dbReference>
<evidence type="ECO:0000256" key="4">
    <source>
        <dbReference type="ARBA" id="ARBA00022792"/>
    </source>
</evidence>
<dbReference type="InterPro" id="IPR009000">
    <property type="entry name" value="Transl_B-barrel_sf"/>
</dbReference>
<dbReference type="PANTHER" id="PTHR43512:SF7">
    <property type="entry name" value="TRANSLATION FACTOR GUF1, MITOCHONDRIAL"/>
    <property type="match status" value="1"/>
</dbReference>
<dbReference type="SUPFAM" id="SSF52540">
    <property type="entry name" value="P-loop containing nucleoside triphosphate hydrolases"/>
    <property type="match status" value="1"/>
</dbReference>
<comment type="similarity">
    <text evidence="2">Belongs to the TRAFAC class translation factor GTPase superfamily. Classic translation factor GTPase family. LepA subfamily.</text>
</comment>
<reference evidence="11" key="1">
    <citation type="submission" date="2021-01" db="EMBL/GenBank/DDBJ databases">
        <authorList>
            <person name="Corre E."/>
            <person name="Pelletier E."/>
            <person name="Niang G."/>
            <person name="Scheremetjew M."/>
            <person name="Finn R."/>
            <person name="Kale V."/>
            <person name="Holt S."/>
            <person name="Cochrane G."/>
            <person name="Meng A."/>
            <person name="Brown T."/>
            <person name="Cohen L."/>
        </authorList>
    </citation>
    <scope>NUCLEOTIDE SEQUENCE</scope>
    <source>
        <strain evidence="11">SM1012Den-03</strain>
    </source>
</reference>
<dbReference type="SUPFAM" id="SSF54980">
    <property type="entry name" value="EF-G C-terminal domain-like"/>
    <property type="match status" value="2"/>
</dbReference>
<dbReference type="Gene3D" id="3.30.70.240">
    <property type="match status" value="1"/>
</dbReference>
<dbReference type="GO" id="GO:0009507">
    <property type="term" value="C:chloroplast"/>
    <property type="evidence" value="ECO:0007669"/>
    <property type="project" value="UniProtKB-SubCell"/>
</dbReference>
<evidence type="ECO:0000256" key="5">
    <source>
        <dbReference type="ARBA" id="ARBA00022801"/>
    </source>
</evidence>
<comment type="catalytic activity">
    <reaction evidence="8">
        <text>GTP + H2O = GDP + phosphate + H(+)</text>
        <dbReference type="Rhea" id="RHEA:19669"/>
        <dbReference type="ChEBI" id="CHEBI:15377"/>
        <dbReference type="ChEBI" id="CHEBI:15378"/>
        <dbReference type="ChEBI" id="CHEBI:37565"/>
        <dbReference type="ChEBI" id="CHEBI:43474"/>
        <dbReference type="ChEBI" id="CHEBI:58189"/>
        <dbReference type="EC" id="3.6.5.n1"/>
    </reaction>
</comment>
<keyword evidence="8" id="KW-0648">Protein biosynthesis</keyword>
<dbReference type="EMBL" id="HBGZ01015107">
    <property type="protein sequence ID" value="CAD9602300.1"/>
    <property type="molecule type" value="Transcribed_RNA"/>
</dbReference>
<dbReference type="InterPro" id="IPR035647">
    <property type="entry name" value="EFG_III/V"/>
</dbReference>
<dbReference type="FunFam" id="2.40.30.10:FF:000015">
    <property type="entry name" value="Translation factor GUF1, mitochondrial"/>
    <property type="match status" value="1"/>
</dbReference>
<dbReference type="InterPro" id="IPR013842">
    <property type="entry name" value="LepA_CTD"/>
</dbReference>
<evidence type="ECO:0000313" key="11">
    <source>
        <dbReference type="EMBL" id="CAD9602300.1"/>
    </source>
</evidence>
<feature type="binding site" evidence="8">
    <location>
        <begin position="83"/>
        <end position="90"/>
    </location>
    <ligand>
        <name>GTP</name>
        <dbReference type="ChEBI" id="CHEBI:37565"/>
    </ligand>
</feature>
<protein>
    <recommendedName>
        <fullName evidence="8">Translation factor GUF1 homolog, mitochondrial</fullName>
        <ecNumber evidence="8">3.6.5.n1</ecNumber>
    </recommendedName>
    <alternativeName>
        <fullName evidence="8">Elongation factor 4 homolog</fullName>
        <shortName evidence="8">EF-4</shortName>
    </alternativeName>
    <alternativeName>
        <fullName evidence="8">GTPase GUF1 homolog</fullName>
    </alternativeName>
    <alternativeName>
        <fullName evidence="8">Ribosomal back-translocase</fullName>
    </alternativeName>
</protein>
<keyword evidence="8" id="KW-0472">Membrane</keyword>
<feature type="region of interest" description="Disordered" evidence="9">
    <location>
        <begin position="113"/>
        <end position="147"/>
    </location>
</feature>
<dbReference type="InterPro" id="IPR031157">
    <property type="entry name" value="G_TR_CS"/>
</dbReference>
<dbReference type="Pfam" id="PF00679">
    <property type="entry name" value="EFG_C"/>
    <property type="match status" value="1"/>
</dbReference>
<feature type="binding site" evidence="8">
    <location>
        <begin position="198"/>
        <end position="202"/>
    </location>
    <ligand>
        <name>GTP</name>
        <dbReference type="ChEBI" id="CHEBI:37565"/>
    </ligand>
</feature>
<dbReference type="Gene3D" id="3.30.70.870">
    <property type="entry name" value="Elongation Factor G (Translational Gtpase), domain 3"/>
    <property type="match status" value="1"/>
</dbReference>
<dbReference type="GO" id="GO:0005759">
    <property type="term" value="C:mitochondrial matrix"/>
    <property type="evidence" value="ECO:0007669"/>
    <property type="project" value="UniProtKB-UniRule"/>
</dbReference>
<keyword evidence="3 8" id="KW-0547">Nucleotide-binding</keyword>
<dbReference type="FunFam" id="3.30.70.2570:FF:000001">
    <property type="entry name" value="Translation factor GUF1, mitochondrial"/>
    <property type="match status" value="1"/>
</dbReference>
<sequence>MLAASGSQIYRCTLRSVGKRGCFVAIGSFLEKNYCRHQVYNHHQQPCRHFSKQETPQLVSITDHLDELHKIPLADVRNFCIIAHVDHGKSSMASRLLEYTGNLGHDRQATAHQLGEKKTTAYNQDESSAIIKDNADTSKETGSKSSKHKEIKEEITLLDTLKVERERGITVKASAASMLYKHPSATNDQGWILLNMVDTPGHADFGVEVSKSLASIEGAVLLFDSVQGVQAQTLSVYDKARALGKQILPALTKIDIPSARPLEVALAVSDLFAFDPDTIMKTSARNRIGVRELLDSVCENIPPPSPLSDDDGTMLRAKVIDSWFEPRRGVVCLVRLLSGNLSENDRISIVEPSIDGKGPKVGKDNYSVQELGLVMPDRIRTGKLHIGQMGYVVAGLRDPREARPGSIISLQKTMQTLISTEMELPSSAALTHQSVLYASVHPMEGDGFDEMHAAVNRLALNDTGLEIHQTAGSSSNSGGGPFLGPGLRVGFQGLLHVEVFRQRLLDEFELEAIVTPPKVPYRIRYLESKNYKRPPGAPEEEVIEDLTDWPEQGHRFKVLEPMVDVRILAPMEYAGSIMELTKRKRGIKIRTKPVDEHIWLFTAAMPWADVVTDFHDDLKSTTAGYASFDVSEADPPQQEADLVKVELLLNSEVVDPLAFVCHRDAAQSQARVVCQKLQEVLPRQQFVTVIQAKADGRFIASARIRAYRKDVLTKAGKTVGGGDISRKKKLLQKQKKGKKRQQSTGKVQLSQAAFNSVISRS</sequence>
<comment type="function">
    <text evidence="8">Promotes mitochondrial protein synthesis. May act as a fidelity factor of the translation reaction, by catalyzing a one-codon backward translocation of tRNAs on improperly translocated ribosomes. Binds to mitochondrial ribosomes in a GTP-dependent manner.</text>
</comment>
<dbReference type="InterPro" id="IPR006297">
    <property type="entry name" value="EF-4"/>
</dbReference>
<name>A0A7S2PK94_9STRA</name>
<evidence type="ECO:0000256" key="1">
    <source>
        <dbReference type="ARBA" id="ARBA00004229"/>
    </source>
</evidence>
<evidence type="ECO:0000256" key="7">
    <source>
        <dbReference type="ARBA" id="ARBA00023134"/>
    </source>
</evidence>
<evidence type="ECO:0000256" key="6">
    <source>
        <dbReference type="ARBA" id="ARBA00023128"/>
    </source>
</evidence>
<gene>
    <name evidence="11" type="ORF">SMAR0320_LOCUS10771</name>
</gene>
<dbReference type="EC" id="3.6.5.n1" evidence="8"/>
<evidence type="ECO:0000256" key="3">
    <source>
        <dbReference type="ARBA" id="ARBA00022741"/>
    </source>
</evidence>
<dbReference type="Pfam" id="PF06421">
    <property type="entry name" value="LepA_C"/>
    <property type="match status" value="1"/>
</dbReference>